<evidence type="ECO:0000256" key="9">
    <source>
        <dbReference type="SAM" id="Phobius"/>
    </source>
</evidence>
<keyword evidence="6" id="KW-0029">Amino-acid transport</keyword>
<evidence type="ECO:0000256" key="5">
    <source>
        <dbReference type="ARBA" id="ARBA00022692"/>
    </source>
</evidence>
<feature type="transmembrane region" description="Helical" evidence="9">
    <location>
        <begin position="457"/>
        <end position="476"/>
    </location>
</feature>
<feature type="transmembrane region" description="Helical" evidence="9">
    <location>
        <begin position="412"/>
        <end position="436"/>
    </location>
</feature>
<keyword evidence="2" id="KW-0813">Transport</keyword>
<evidence type="ECO:0000256" key="6">
    <source>
        <dbReference type="ARBA" id="ARBA00022970"/>
    </source>
</evidence>
<dbReference type="Proteomes" id="UP001497444">
    <property type="component" value="Chromosome 14"/>
</dbReference>
<feature type="transmembrane region" description="Helical" evidence="9">
    <location>
        <begin position="482"/>
        <end position="501"/>
    </location>
</feature>
<comment type="subcellular location">
    <subcellularLocation>
        <location evidence="1">Cell inner membrane</location>
        <topology evidence="1">Multi-pass membrane protein</topology>
    </subcellularLocation>
</comment>
<evidence type="ECO:0000256" key="8">
    <source>
        <dbReference type="ARBA" id="ARBA00023136"/>
    </source>
</evidence>
<keyword evidence="8 9" id="KW-0472">Membrane</keyword>
<dbReference type="EMBL" id="OZ020109">
    <property type="protein sequence ID" value="CAK9261617.1"/>
    <property type="molecule type" value="Genomic_DNA"/>
</dbReference>
<dbReference type="InterPro" id="IPR018227">
    <property type="entry name" value="Amino_acid_transport_2"/>
</dbReference>
<accession>A0ABP0W595</accession>
<feature type="transmembrane region" description="Helical" evidence="9">
    <location>
        <begin position="228"/>
        <end position="253"/>
    </location>
</feature>
<feature type="transmembrane region" description="Helical" evidence="9">
    <location>
        <begin position="332"/>
        <end position="351"/>
    </location>
</feature>
<feature type="transmembrane region" description="Helical" evidence="9">
    <location>
        <begin position="181"/>
        <end position="207"/>
    </location>
</feature>
<sequence>MNAALGSSVWPSSSSFSSSPSLLLSCFCNCNGSVTTRLQASSSNNNDRSRFWKLSSTQSTSLFASRTRRHSHKKSFFSPYRQGLIQSCAGKTPPSPSPSPSPELAESEMTIAKERKQLGGGGLLEKKDDGAIVVERLFSNLNEATLEHEPGSLSSAVLLIAGTTVGAGILAIPSVTQESGFLASAVTCVTCWIYMVGTGLLVAEVNVNTMCELGSGGVSLVSMAYRTLGIWGVRVACAAYLFIHYAVLVAYVARSSDIVSHSLGTPLWLSAALFTASIGGLCYFGSQRVIGIVNGAFVVAILASFTVLVGAASGGLEFNSLLRANFAAVPRSIPVIALAFVYQNVVPVVATSLEGDLPRVRTAVVLGTGVPLVMFLVWNAVILGTNSSLIDSNGAIQAISDPLMRLRSASGIVGPTIEVFSLFAVATSYIGFTLGLSDFLCDLLKLPGGGQRQPLPYILTLFPPLVLALLSPDIFYKALDFAGTYGVLVLFGVLPAAMAWSERYTDTCLPPAVKPIVPGGRFTLAVVMGAAGLVITYEALNSLYP</sequence>
<feature type="transmembrane region" description="Helical" evidence="9">
    <location>
        <begin position="363"/>
        <end position="383"/>
    </location>
</feature>
<keyword evidence="11" id="KW-1185">Reference proteome</keyword>
<keyword evidence="5 9" id="KW-0812">Transmembrane</keyword>
<evidence type="ECO:0000256" key="4">
    <source>
        <dbReference type="ARBA" id="ARBA00022519"/>
    </source>
</evidence>
<dbReference type="PANTHER" id="PTHR32195:SF26">
    <property type="entry name" value="TRYPTOPHAN OR TYROSINE TRANSPORTER PROTEIN"/>
    <property type="match status" value="1"/>
</dbReference>
<proteinExistence type="predicted"/>
<feature type="transmembrane region" description="Helical" evidence="9">
    <location>
        <begin position="522"/>
        <end position="540"/>
    </location>
</feature>
<name>A0ABP0W595_9BRYO</name>
<evidence type="ECO:0008006" key="12">
    <source>
        <dbReference type="Google" id="ProtNLM"/>
    </source>
</evidence>
<feature type="transmembrane region" description="Helical" evidence="9">
    <location>
        <begin position="291"/>
        <end position="312"/>
    </location>
</feature>
<dbReference type="InterPro" id="IPR013059">
    <property type="entry name" value="Trp_tyr_transpt"/>
</dbReference>
<evidence type="ECO:0000256" key="1">
    <source>
        <dbReference type="ARBA" id="ARBA00004429"/>
    </source>
</evidence>
<evidence type="ECO:0000313" key="11">
    <source>
        <dbReference type="Proteomes" id="UP001497444"/>
    </source>
</evidence>
<organism evidence="10 11">
    <name type="scientific">Sphagnum jensenii</name>
    <dbReference type="NCBI Taxonomy" id="128206"/>
    <lineage>
        <taxon>Eukaryota</taxon>
        <taxon>Viridiplantae</taxon>
        <taxon>Streptophyta</taxon>
        <taxon>Embryophyta</taxon>
        <taxon>Bryophyta</taxon>
        <taxon>Sphagnophytina</taxon>
        <taxon>Sphagnopsida</taxon>
        <taxon>Sphagnales</taxon>
        <taxon>Sphagnaceae</taxon>
        <taxon>Sphagnum</taxon>
    </lineage>
</organism>
<feature type="transmembrane region" description="Helical" evidence="9">
    <location>
        <begin position="156"/>
        <end position="175"/>
    </location>
</feature>
<dbReference type="PRINTS" id="PR00166">
    <property type="entry name" value="AROAAPRMEASE"/>
</dbReference>
<reference evidence="10" key="1">
    <citation type="submission" date="2024-02" db="EMBL/GenBank/DDBJ databases">
        <authorList>
            <consortium name="ELIXIR-Norway"/>
            <consortium name="Elixir Norway"/>
        </authorList>
    </citation>
    <scope>NUCLEOTIDE SEQUENCE</scope>
</reference>
<evidence type="ECO:0000256" key="2">
    <source>
        <dbReference type="ARBA" id="ARBA00022448"/>
    </source>
</evidence>
<evidence type="ECO:0000256" key="3">
    <source>
        <dbReference type="ARBA" id="ARBA00022475"/>
    </source>
</evidence>
<feature type="transmembrane region" description="Helical" evidence="9">
    <location>
        <begin position="265"/>
        <end position="284"/>
    </location>
</feature>
<dbReference type="PANTHER" id="PTHR32195">
    <property type="entry name" value="OS07G0662800 PROTEIN"/>
    <property type="match status" value="1"/>
</dbReference>
<dbReference type="Gene3D" id="1.20.1740.10">
    <property type="entry name" value="Amino acid/polyamine transporter I"/>
    <property type="match status" value="1"/>
</dbReference>
<evidence type="ECO:0000313" key="10">
    <source>
        <dbReference type="EMBL" id="CAK9261617.1"/>
    </source>
</evidence>
<keyword evidence="4" id="KW-0997">Cell inner membrane</keyword>
<evidence type="ECO:0000256" key="7">
    <source>
        <dbReference type="ARBA" id="ARBA00022989"/>
    </source>
</evidence>
<gene>
    <name evidence="10" type="ORF">CSSPJE1EN1_LOCUS7095</name>
</gene>
<dbReference type="Pfam" id="PF03222">
    <property type="entry name" value="Trp_Tyr_perm"/>
    <property type="match status" value="1"/>
</dbReference>
<keyword evidence="7 9" id="KW-1133">Transmembrane helix</keyword>
<protein>
    <recommendedName>
        <fullName evidence="12">Tyrosine-specific transport protein</fullName>
    </recommendedName>
</protein>
<keyword evidence="3" id="KW-1003">Cell membrane</keyword>